<evidence type="ECO:0000313" key="3">
    <source>
        <dbReference type="Proteomes" id="UP000238701"/>
    </source>
</evidence>
<dbReference type="Gene3D" id="3.40.50.720">
    <property type="entry name" value="NAD(P)-binding Rossmann-like Domain"/>
    <property type="match status" value="1"/>
</dbReference>
<dbReference type="InterPro" id="IPR050177">
    <property type="entry name" value="Lipid_A_modif_metabolic_enz"/>
</dbReference>
<dbReference type="InterPro" id="IPR001509">
    <property type="entry name" value="Epimerase_deHydtase"/>
</dbReference>
<dbReference type="Pfam" id="PF01370">
    <property type="entry name" value="Epimerase"/>
    <property type="match status" value="1"/>
</dbReference>
<name>A0A2U3JZ61_9BACT</name>
<dbReference type="PANTHER" id="PTHR43245">
    <property type="entry name" value="BIFUNCTIONAL POLYMYXIN RESISTANCE PROTEIN ARNA"/>
    <property type="match status" value="1"/>
</dbReference>
<dbReference type="CDD" id="cd05256">
    <property type="entry name" value="UDP_AE_SDR_e"/>
    <property type="match status" value="1"/>
</dbReference>
<dbReference type="Gene3D" id="3.90.25.10">
    <property type="entry name" value="UDP-galactose 4-epimerase, domain 1"/>
    <property type="match status" value="1"/>
</dbReference>
<dbReference type="PANTHER" id="PTHR43245:SF13">
    <property type="entry name" value="UDP-D-APIOSE_UDP-D-XYLOSE SYNTHASE 2"/>
    <property type="match status" value="1"/>
</dbReference>
<proteinExistence type="predicted"/>
<dbReference type="PRINTS" id="PR01713">
    <property type="entry name" value="NUCEPIMERASE"/>
</dbReference>
<dbReference type="AlphaFoldDB" id="A0A2U3JZ61"/>
<organism evidence="2 3">
    <name type="scientific">Candidatus Sulfotelmatobacter kueseliae</name>
    <dbReference type="NCBI Taxonomy" id="2042962"/>
    <lineage>
        <taxon>Bacteria</taxon>
        <taxon>Pseudomonadati</taxon>
        <taxon>Acidobacteriota</taxon>
        <taxon>Terriglobia</taxon>
        <taxon>Terriglobales</taxon>
        <taxon>Candidatus Korobacteraceae</taxon>
        <taxon>Candidatus Sulfotelmatobacter</taxon>
    </lineage>
</organism>
<dbReference type="Proteomes" id="UP000238701">
    <property type="component" value="Unassembled WGS sequence"/>
</dbReference>
<gene>
    <name evidence="2" type="primary">vipB</name>
    <name evidence="2" type="ORF">SBA1_1090006</name>
</gene>
<evidence type="ECO:0000313" key="2">
    <source>
        <dbReference type="EMBL" id="SPF32671.1"/>
    </source>
</evidence>
<dbReference type="InterPro" id="IPR036291">
    <property type="entry name" value="NAD(P)-bd_dom_sf"/>
</dbReference>
<accession>A0A2U3JZ61</accession>
<dbReference type="SUPFAM" id="SSF51735">
    <property type="entry name" value="NAD(P)-binding Rossmann-fold domains"/>
    <property type="match status" value="1"/>
</dbReference>
<dbReference type="OrthoDB" id="9766450at2"/>
<sequence length="316" mass="34239">MACYLITGIAGFIGSSLARALLSCGEQVRGVDNFSTGKRENIVEILDRIDFREADILDLDAMHNSCAGVDYVLHQAAIPSVPKSVLDPLGSNRANVDGTVNVLLAARDAKVKRVVYAASSSAYGDTPTLPKHEAMNPDPISPYAVAKLASEHYMVSFYRCYQLETVSLRYFNIFGPRQDPSSPYSGVLAKFSTAMLRGEQPTILGDGEQSRDFTFIDNAVAANLLACKAPAAQAAGQVFNVATGRRVTLHETFKSLQGITGYSGTPKYGPERDGDIKHSLADISKAAAGLGYKPTVEFEEGLRLTVEWYRKRTSDL</sequence>
<dbReference type="EMBL" id="OMOD01000012">
    <property type="protein sequence ID" value="SPF32671.1"/>
    <property type="molecule type" value="Genomic_DNA"/>
</dbReference>
<evidence type="ECO:0000259" key="1">
    <source>
        <dbReference type="Pfam" id="PF01370"/>
    </source>
</evidence>
<protein>
    <submittedName>
        <fullName evidence="2">Vi polysaccharide biosynthesis protein VipB/TviC</fullName>
    </submittedName>
</protein>
<reference evidence="3" key="1">
    <citation type="submission" date="2018-02" db="EMBL/GenBank/DDBJ databases">
        <authorList>
            <person name="Hausmann B."/>
        </authorList>
    </citation>
    <scope>NUCLEOTIDE SEQUENCE [LARGE SCALE GENOMIC DNA]</scope>
    <source>
        <strain evidence="3">Peat soil MAG SbA1</strain>
    </source>
</reference>
<feature type="domain" description="NAD-dependent epimerase/dehydratase" evidence="1">
    <location>
        <begin position="5"/>
        <end position="242"/>
    </location>
</feature>